<dbReference type="Gene3D" id="3.40.50.300">
    <property type="entry name" value="P-loop containing nucleotide triphosphate hydrolases"/>
    <property type="match status" value="1"/>
</dbReference>
<dbReference type="Pfam" id="PF00350">
    <property type="entry name" value="Dynamin_N"/>
    <property type="match status" value="1"/>
</dbReference>
<reference evidence="3" key="1">
    <citation type="submission" date="2017-12" db="EMBL/GenBank/DDBJ databases">
        <authorList>
            <person name="Barbosa P."/>
            <person name="Usie A."/>
            <person name="Ramos A.M."/>
        </authorList>
    </citation>
    <scope>NUCLEOTIDE SEQUENCE</scope>
    <source>
        <strain evidence="3">HL8</strain>
        <tissue evidence="3">Leaves</tissue>
    </source>
</reference>
<dbReference type="EMBL" id="PKMF04000018">
    <property type="protein sequence ID" value="KAK7858625.1"/>
    <property type="molecule type" value="Genomic_DNA"/>
</dbReference>
<dbReference type="SUPFAM" id="SSF52540">
    <property type="entry name" value="P-loop containing nucleoside triphosphate hydrolases"/>
    <property type="match status" value="1"/>
</dbReference>
<proteinExistence type="predicted"/>
<dbReference type="GO" id="GO:0016020">
    <property type="term" value="C:membrane"/>
    <property type="evidence" value="ECO:0007669"/>
    <property type="project" value="TreeGrafter"/>
</dbReference>
<accession>A0AAW0M4P0</accession>
<organism evidence="3">
    <name type="scientific">Quercus suber</name>
    <name type="common">Cork oak</name>
    <dbReference type="NCBI Taxonomy" id="58331"/>
    <lineage>
        <taxon>Eukaryota</taxon>
        <taxon>Viridiplantae</taxon>
        <taxon>Streptophyta</taxon>
        <taxon>Embryophyta</taxon>
        <taxon>Tracheophyta</taxon>
        <taxon>Spermatophyta</taxon>
        <taxon>Magnoliopsida</taxon>
        <taxon>eudicotyledons</taxon>
        <taxon>Gunneridae</taxon>
        <taxon>Pentapetalae</taxon>
        <taxon>rosids</taxon>
        <taxon>fabids</taxon>
        <taxon>Fagales</taxon>
        <taxon>Fagaceae</taxon>
        <taxon>Quercus</taxon>
    </lineage>
</organism>
<evidence type="ECO:0000259" key="2">
    <source>
        <dbReference type="Pfam" id="PF01031"/>
    </source>
</evidence>
<dbReference type="Pfam" id="PF01031">
    <property type="entry name" value="Dynamin_M"/>
    <property type="match status" value="1"/>
</dbReference>
<dbReference type="InterPro" id="IPR045063">
    <property type="entry name" value="Dynamin_N"/>
</dbReference>
<feature type="non-terminal residue" evidence="3">
    <location>
        <position position="1"/>
    </location>
</feature>
<reference evidence="3" key="2">
    <citation type="journal article" date="2018" name="Sci. Data">
        <title>The draft genome sequence of cork oak.</title>
        <authorList>
            <person name="Ramos A.M."/>
            <person name="Usie A."/>
            <person name="Barbosa P."/>
            <person name="Barros P.M."/>
            <person name="Capote T."/>
            <person name="Chaves I."/>
            <person name="Simoes F."/>
            <person name="Abreu I."/>
            <person name="Carrasquinho I."/>
            <person name="Faro C."/>
            <person name="Guimaraes J.B."/>
            <person name="Mendonca D."/>
            <person name="Nobrega F."/>
            <person name="Rodrigues L."/>
            <person name="Saibo N.J.M."/>
            <person name="Varela M.C."/>
            <person name="Egas C."/>
            <person name="Matos J."/>
            <person name="Miguel C.M."/>
            <person name="Oliveira M.M."/>
            <person name="Ricardo C.P."/>
            <person name="Goncalves S."/>
        </authorList>
    </citation>
    <scope>NUCLEOTIDE SEQUENCE [LARGE SCALE GENOMIC DNA]</scope>
    <source>
        <strain evidence="3">HL8</strain>
    </source>
</reference>
<dbReference type="GO" id="GO:0005874">
    <property type="term" value="C:microtubule"/>
    <property type="evidence" value="ECO:0007669"/>
    <property type="project" value="TreeGrafter"/>
</dbReference>
<evidence type="ECO:0000259" key="1">
    <source>
        <dbReference type="Pfam" id="PF00350"/>
    </source>
</evidence>
<sequence length="215" mass="23820">FNETGLIKYSALRFYKDAVGQNLLTFHKPCQEAEEGQPESIVEDKYIEKPNCIILAISLANQDVVTSDAIKLAREVDSTGERTFGVLTKLDLMDKGTNALDLRGGRSTSPDSGHLASKMGSECLAKLLSKHLESVIWAQISSITSLINKSIEELESEMDHHGRPIAVDAGDHLYIILELCHAFDRIFKEHLEGVWPGGDQIYGVFDNHCFKEAST</sequence>
<dbReference type="GO" id="GO:0003924">
    <property type="term" value="F:GTPase activity"/>
    <property type="evidence" value="ECO:0007669"/>
    <property type="project" value="TreeGrafter"/>
</dbReference>
<dbReference type="PRINTS" id="PR00195">
    <property type="entry name" value="DYNAMIN"/>
</dbReference>
<feature type="domain" description="Dynamin N-terminal" evidence="1">
    <location>
        <begin position="44"/>
        <end position="90"/>
    </location>
</feature>
<feature type="domain" description="Dynamin stalk" evidence="2">
    <location>
        <begin position="113"/>
        <end position="209"/>
    </location>
</feature>
<name>A0AAW0M4P0_QUESU</name>
<dbReference type="GO" id="GO:0008017">
    <property type="term" value="F:microtubule binding"/>
    <property type="evidence" value="ECO:0007669"/>
    <property type="project" value="TreeGrafter"/>
</dbReference>
<evidence type="ECO:0000313" key="3">
    <source>
        <dbReference type="EMBL" id="KAK7858625.1"/>
    </source>
</evidence>
<comment type="caution">
    <text evidence="3">The sequence shown here is derived from an EMBL/GenBank/DDBJ whole genome shotgun (WGS) entry which is preliminary data.</text>
</comment>
<dbReference type="InterPro" id="IPR027417">
    <property type="entry name" value="P-loop_NTPase"/>
</dbReference>
<gene>
    <name evidence="3" type="primary">DRP1E_0</name>
    <name evidence="3" type="ORF">CFP56_011498</name>
</gene>
<protein>
    <submittedName>
        <fullName evidence="3">Dynamin-related protein 1e</fullName>
    </submittedName>
</protein>
<dbReference type="AlphaFoldDB" id="A0AAW0M4P0"/>
<dbReference type="InterPro" id="IPR022812">
    <property type="entry name" value="Dynamin"/>
</dbReference>
<dbReference type="InterPro" id="IPR000375">
    <property type="entry name" value="Dynamin_stalk"/>
</dbReference>
<dbReference type="PANTHER" id="PTHR11566">
    <property type="entry name" value="DYNAMIN"/>
    <property type="match status" value="1"/>
</dbReference>
<reference evidence="3" key="3">
    <citation type="submission" date="2023-07" db="EMBL/GenBank/DDBJ databases">
        <title>An improved reference 1 genome and first organelle genomes of Quercus suber.</title>
        <authorList>
            <consortium name="Genosuber Consortium"/>
            <person name="Usie A."/>
            <person name="Serra O."/>
            <person name="Barros P."/>
        </authorList>
    </citation>
    <scope>NUCLEOTIDE SEQUENCE</scope>
    <source>
        <strain evidence="3">HL8</strain>
        <tissue evidence="3">Leaves</tissue>
    </source>
</reference>
<dbReference type="GO" id="GO:0005737">
    <property type="term" value="C:cytoplasm"/>
    <property type="evidence" value="ECO:0007669"/>
    <property type="project" value="TreeGrafter"/>
</dbReference>
<dbReference type="PANTHER" id="PTHR11566:SF223">
    <property type="entry name" value="PROTEIN 1C, PUTATIVE, EXPRESSED-RELATED"/>
    <property type="match status" value="1"/>
</dbReference>